<dbReference type="Gene3D" id="3.30.300.30">
    <property type="match status" value="2"/>
</dbReference>
<name>A0A1G4BR91_9PEZI</name>
<dbReference type="Gene3D" id="3.30.559.30">
    <property type="entry name" value="Nonribosomal peptide synthetase, condensation domain"/>
    <property type="match status" value="4"/>
</dbReference>
<keyword evidence="2" id="KW-0597">Phosphoprotein</keyword>
<dbReference type="GO" id="GO:0005737">
    <property type="term" value="C:cytoplasm"/>
    <property type="evidence" value="ECO:0007669"/>
    <property type="project" value="TreeGrafter"/>
</dbReference>
<protein>
    <submittedName>
        <fullName evidence="5">Peptide synthetase</fullName>
    </submittedName>
</protein>
<dbReference type="InterPro" id="IPR009081">
    <property type="entry name" value="PP-bd_ACP"/>
</dbReference>
<dbReference type="OrthoDB" id="416786at2759"/>
<dbReference type="InterPro" id="IPR010071">
    <property type="entry name" value="AA_adenyl_dom"/>
</dbReference>
<dbReference type="GO" id="GO:0043041">
    <property type="term" value="P:amino acid activation for nonribosomal peptide biosynthetic process"/>
    <property type="evidence" value="ECO:0007669"/>
    <property type="project" value="TreeGrafter"/>
</dbReference>
<keyword evidence="6" id="KW-1185">Reference proteome</keyword>
<dbReference type="Pfam" id="PF00550">
    <property type="entry name" value="PP-binding"/>
    <property type="match status" value="3"/>
</dbReference>
<dbReference type="Gene3D" id="1.10.1200.10">
    <property type="entry name" value="ACP-like"/>
    <property type="match status" value="3"/>
</dbReference>
<dbReference type="FunFam" id="3.40.50.12780:FF:000014">
    <property type="entry name" value="Nonribosomal peptide synthetase 1"/>
    <property type="match status" value="1"/>
</dbReference>
<dbReference type="InterPro" id="IPR000873">
    <property type="entry name" value="AMP-dep_synth/lig_dom"/>
</dbReference>
<feature type="domain" description="Carrier" evidence="4">
    <location>
        <begin position="9"/>
        <end position="87"/>
    </location>
</feature>
<dbReference type="InterPro" id="IPR042099">
    <property type="entry name" value="ANL_N_sf"/>
</dbReference>
<organism evidence="5 6">
    <name type="scientific">Colletotrichum orchidophilum</name>
    <dbReference type="NCBI Taxonomy" id="1209926"/>
    <lineage>
        <taxon>Eukaryota</taxon>
        <taxon>Fungi</taxon>
        <taxon>Dikarya</taxon>
        <taxon>Ascomycota</taxon>
        <taxon>Pezizomycotina</taxon>
        <taxon>Sordariomycetes</taxon>
        <taxon>Hypocreomycetidae</taxon>
        <taxon>Glomerellales</taxon>
        <taxon>Glomerellaceae</taxon>
        <taxon>Colletotrichum</taxon>
    </lineage>
</organism>
<dbReference type="EMBL" id="MJBS01000004">
    <property type="protein sequence ID" value="OHF03962.1"/>
    <property type="molecule type" value="Genomic_DNA"/>
</dbReference>
<dbReference type="Pfam" id="PF00668">
    <property type="entry name" value="Condensation"/>
    <property type="match status" value="4"/>
</dbReference>
<dbReference type="PANTHER" id="PTHR45527">
    <property type="entry name" value="NONRIBOSOMAL PEPTIDE SYNTHETASE"/>
    <property type="match status" value="1"/>
</dbReference>
<evidence type="ECO:0000256" key="2">
    <source>
        <dbReference type="ARBA" id="ARBA00022553"/>
    </source>
</evidence>
<dbReference type="SMART" id="SM00823">
    <property type="entry name" value="PKS_PP"/>
    <property type="match status" value="2"/>
</dbReference>
<feature type="domain" description="Carrier" evidence="4">
    <location>
        <begin position="1124"/>
        <end position="1200"/>
    </location>
</feature>
<dbReference type="FunFam" id="3.30.300.30:FF:000015">
    <property type="entry name" value="Nonribosomal peptide synthase SidD"/>
    <property type="match status" value="2"/>
</dbReference>
<comment type="caution">
    <text evidence="5">The sequence shown here is derived from an EMBL/GenBank/DDBJ whole genome shotgun (WGS) entry which is preliminary data.</text>
</comment>
<feature type="domain" description="Carrier" evidence="4">
    <location>
        <begin position="2687"/>
        <end position="2760"/>
    </location>
</feature>
<dbReference type="SUPFAM" id="SSF56801">
    <property type="entry name" value="Acetyl-CoA synthetase-like"/>
    <property type="match status" value="2"/>
</dbReference>
<dbReference type="Pfam" id="PF00501">
    <property type="entry name" value="AMP-binding"/>
    <property type="match status" value="2"/>
</dbReference>
<dbReference type="InterPro" id="IPR020806">
    <property type="entry name" value="PKS_PP-bd"/>
</dbReference>
<evidence type="ECO:0000313" key="5">
    <source>
        <dbReference type="EMBL" id="OHF03962.1"/>
    </source>
</evidence>
<dbReference type="PROSITE" id="PS50075">
    <property type="entry name" value="CARRIER"/>
    <property type="match status" value="3"/>
</dbReference>
<gene>
    <name evidence="5" type="ORF">CORC01_00824</name>
</gene>
<dbReference type="InterPro" id="IPR036736">
    <property type="entry name" value="ACP-like_sf"/>
</dbReference>
<dbReference type="GO" id="GO:0031177">
    <property type="term" value="F:phosphopantetheine binding"/>
    <property type="evidence" value="ECO:0007669"/>
    <property type="project" value="InterPro"/>
</dbReference>
<dbReference type="InterPro" id="IPR020845">
    <property type="entry name" value="AMP-binding_CS"/>
</dbReference>
<dbReference type="Proteomes" id="UP000176998">
    <property type="component" value="Unassembled WGS sequence"/>
</dbReference>
<dbReference type="InterPro" id="IPR023213">
    <property type="entry name" value="CAT-like_dom_sf"/>
</dbReference>
<sequence length="3221" mass="357604">MSATTLPEDRIRVVINQLRTLISNILMVPNENIDDASSFVTLGGDSFKAVHLYQKCAEHGLGVRFQDILHKSLRDVASLASNHQDGCTSIRQVKKGDERFSQMPLGYDFAKIFNELRENYNVDVDAIEDIYPCSPMQESMYIGQKMISKRLYRTRGLFEAQELDLDQFQASWNEIVHRHQTLRTVYVEASEFNSSRLLDAVVLKSGPQSIIIEHVEDLEDISHQFTNGDLETVKTDQDGCQHQITIYVSAREPTGSRVLFHMDLNHLTVDGSSLMIIIDELVNGLQCSRQPGPAPGYGRYIDYLQTQADEDGALDYWVDYLDGAEPCFFPALDDNKTQAGNAGSFQVAEMPLTVTLDDIRAFCQKYNATISNVLQAVWSLVLYTYTGDSDICFGYLSSGRSLPIPGVAQIVGPMMNLLVSRVGGVDTMSLKDLLETFRDDFLNALPHQCFSISKVQRILGTNETKLFNTIMTSYYSPYMSGDSSSSLFKLIASHNASDFDIVLKAVYSDSDIRVRLAYSIAVLSPSMASRVSHTFSSILSRLIGMDNAQAAVNSTTAISSWDMRQVTAWNSHMHTPLLKAQSTCIHQLIQEQVRLRPTAPAIHSWDGNMSYKELDEAATIVAQEILNLGIGPGAFVALCFEKSKWYSVALLGVLKSGNAFSPVDISNPETRREEILQQLGISENSGLVICSCKQAPSIRHLAGQILQLDQEQLETSMSSRVERGGPLVATSSDSPAYVVFTSGSTGKPKGVVVEHGAYAYAAQAHSPGIHIQSGSRVLQFASYGFDTSMEDHLTTFSVGACLCVPSEEARMNCLDLAEFAKRSEANWAHLTPSFAEMFTPVTLPTVRTMVLGGEAMTAKNVQNWATPQTELIQVYGPSECSVTSTISSPFSQGSNPTNIGFPVSGCAAYVARPDDPNMLQAVGAVGELLMEGPILARGYLGDPMKTSTSFVQGLDWAPRKRLYRTGDLVKYDSFGHLHFVGRRDGQVKLRGQRIELGEIERQLVLEPRVRQCVALVPKSGPCAKRLVAVVTLNDPFSAPPISMSVSRIEILDAPWLKHIDCMRGFLLDKLPPYMNPELWIILMAMPRNSSGKLDRKRVTKYLENLTPDEFASLLPRMDDDSPERPGTELEIRLRSIWSEVLNICEDEICWNTSFYHLGGDSISAITISSMARQIGLNICAADVLRYRSIERLVKAAIGAVSPASAQANTSEESADMQAFTLSPIQKLHFQASPKGDALDQQTVLVEATQNLDQQDLLKALESILKTHPMLCARFKCHSKGEWTQQLPVRSAISMVDCCRLRFHSRGQLDYVVECIAEAKRSLDLTNGPLMAVDVFEANCRTLLSMTIHHLVVDAVSWRILLRELESYLRLGTPILAETTSFQHWTLEQQRFASSLLPHDVLPPSSHAIVTDLSFWGMANNRNCFGDSICHTITLDASVSEALSAQGNAGHGTQDILLVAVIESFVEIFGRSPALFSEGHGRELFTPAVDPSNTVGWFTTFSPITAQDHGDFLSGIRKFRHMTPLNGLEYFASRFLSKAGEEAFKHHYPMEITLNFLGAFQQFEKKDSLFKPCNDGFQERILSLRHQQRAGSSRYALISILASIKDSELSLQVEWNSRMNHQDLLVNWLHQLEQSLKRFVFSFANMHQRLPPSPSEIMVSSIGLRRKELNTILGLAQSRLGITTSEIEAIFPCSPIQDSLILSQLRSVNNQYTQRFLFKLSGSTPLNPEDLSAAWKHVVATHQILRTVFIENESGRFFQLVLKAVNVVIQIHKLRSEGDLPTLWAEQSSSVAPEPLSGRILHNLQMYTAGDGSVYCLLEKNHIITDGTTSRLLIRNFLAAFDGRPRQDTCPYSNYIDCVQNQDTAETAQYWSRYLNGAPSCQFPVLRQHRPSSAEMLEFTRKSSIIPDMGTLSSTCRKLDLTVPIIFQAAWSVVLSTYMNSDDIVFGLLGHGRDIPIPGASEIVGPMANVVPVRVQLGPKRKISEILTTLQEDNIGHLSRQTVSLARIQHAARRSGDALFNTILNFQKTGAATAAGRIKSELLFAHDTSEYDIALCVTEGQGQFQITIETPTHFMSEAQSERLLANYTKALRTIIDDPEAQTSNMHLASNLDQIQLEQWNSSPLETNEHCIHDMISETVYRQPSKPAICAWDGELSYAEVDFLSTKLAARLQAQGAAPEEIVVLCFEKSLWAVVSMLAVAKSGAAFVHIDPNGASKRNQSVIKQTRARIGLSSPKHSDKLKGLVETLVVVDKTFTESLLSSSDSDSLSRGVTPLNTLYIIFTSGTTGTPKGVVIQHKSFCSAAASNRSWLQINADSRVLQFTNFCFDASLEEIFTVLVAGGCICIPSEEERMSDIPGFVARKQVNWAAFTPSFLRTLDPNDLDSVKFITVHAEPMGQDLVARWAGKIHMRPSYGPTECSVTSTVGSPFNVDTDATSIGLPVGCRAWVVHPENHHLLMPIGAIGELLLDGPIVGKGYLNDEVKTATAFIEPPLWAAGKNFSSEYDSGSPRRLYKTGDLVRYAEDGSLLIQRRKDHSQVKIRGQRVELGEIQYHLNNLSGVIQHSMILVPEVGNLAGRLVAVVSLTVLASKLEAHDYNQGVAIVEKDSLSREMSQKLDNSMHEIASALKRELPQYMIPETWLIVKSLPVQLSLKLDRQRLMNWVGQIDQQTVLDSLDLHRIDGLDHQCCSPTEETLRGIWAEVLGLESHRIALEQSFFRLGGDSIFAIQVMRLCKAASLNVTTQDVLANPTIRLLAQTISKRMAKHEMGQAHPESLSNSASLPQSILNPDNVAALVPCSPFQKRMYQAFLGKPQSPYLFNSLVELNDIKGSSSVDTSALQRAWQQTVSRHATLRTAFIQELASGNVFQKILKNHKADISVSNVKSEDEAKSKSRLHLNFVRSKLFNDDSPPVSVRLFVTAHRQTFVHFVMGHVLIDHVSLAHLFSDFITFYRGQNPGEAPLSGFHDYIDHINTCRRLQASNQYWVDKLQNLPPCMVPVESITGTDTGSDPHVIESINFSIDITAKLKQFLCEAGVTLSNLLQFTWAMLLHVCTGHSIICFGHLVSDRDIDLPHAHEIVGPMLSMMVACASLSEATPILHALQDFQDESIRSLSHKTFELIEVERQLGCEGTGLFNTLVNYRKIKYSNDLDIGFRSIWKQDPHEQLLVLAFNEGPSRLDATLTYYESLFSQTTMENLVETYRRLLALLIDCQYQTVGDVKTELTS</sequence>
<dbReference type="GO" id="GO:0044550">
    <property type="term" value="P:secondary metabolite biosynthetic process"/>
    <property type="evidence" value="ECO:0007669"/>
    <property type="project" value="TreeGrafter"/>
</dbReference>
<accession>A0A1G4BR91</accession>
<dbReference type="RefSeq" id="XP_022481097.1">
    <property type="nucleotide sequence ID" value="XM_022612480.1"/>
</dbReference>
<dbReference type="InterPro" id="IPR045851">
    <property type="entry name" value="AMP-bd_C_sf"/>
</dbReference>
<dbReference type="InterPro" id="IPR001242">
    <property type="entry name" value="Condensation_dom"/>
</dbReference>
<evidence type="ECO:0000259" key="4">
    <source>
        <dbReference type="PROSITE" id="PS50075"/>
    </source>
</evidence>
<dbReference type="CDD" id="cd19542">
    <property type="entry name" value="CT_NRPS-like"/>
    <property type="match status" value="2"/>
</dbReference>
<dbReference type="NCBIfam" id="TIGR01733">
    <property type="entry name" value="AA-adenyl-dom"/>
    <property type="match status" value="2"/>
</dbReference>
<keyword evidence="3" id="KW-0436">Ligase</keyword>
<dbReference type="PANTHER" id="PTHR45527:SF12">
    <property type="entry name" value="NONRIBOSOMAL PEPTIDE SYNTHETASE IVOA"/>
    <property type="match status" value="1"/>
</dbReference>
<reference evidence="5 6" key="1">
    <citation type="submission" date="2016-09" db="EMBL/GenBank/DDBJ databases">
        <authorList>
            <person name="Capua I."/>
            <person name="De Benedictis P."/>
            <person name="Joannis T."/>
            <person name="Lombin L.H."/>
            <person name="Cattoli G."/>
        </authorList>
    </citation>
    <scope>NUCLEOTIDE SEQUENCE [LARGE SCALE GENOMIC DNA]</scope>
    <source>
        <strain evidence="5 6">IMI 309357</strain>
    </source>
</reference>
<dbReference type="SUPFAM" id="SSF52777">
    <property type="entry name" value="CoA-dependent acyltransferases"/>
    <property type="match status" value="8"/>
</dbReference>
<evidence type="ECO:0000256" key="1">
    <source>
        <dbReference type="ARBA" id="ARBA00022450"/>
    </source>
</evidence>
<dbReference type="CDD" id="cd05918">
    <property type="entry name" value="A_NRPS_SidN3_like"/>
    <property type="match status" value="2"/>
</dbReference>
<dbReference type="STRING" id="1209926.A0A1G4BR91"/>
<dbReference type="Gene3D" id="3.40.50.12780">
    <property type="entry name" value="N-terminal domain of ligase-like"/>
    <property type="match status" value="2"/>
</dbReference>
<dbReference type="PROSITE" id="PS00455">
    <property type="entry name" value="AMP_BINDING"/>
    <property type="match status" value="2"/>
</dbReference>
<proteinExistence type="predicted"/>
<keyword evidence="1" id="KW-0596">Phosphopantetheine</keyword>
<evidence type="ECO:0000313" key="6">
    <source>
        <dbReference type="Proteomes" id="UP000176998"/>
    </source>
</evidence>
<dbReference type="GO" id="GO:0016874">
    <property type="term" value="F:ligase activity"/>
    <property type="evidence" value="ECO:0007669"/>
    <property type="project" value="UniProtKB-KW"/>
</dbReference>
<dbReference type="SUPFAM" id="SSF47336">
    <property type="entry name" value="ACP-like"/>
    <property type="match status" value="3"/>
</dbReference>
<dbReference type="GeneID" id="34553990"/>
<evidence type="ECO:0000256" key="3">
    <source>
        <dbReference type="ARBA" id="ARBA00022598"/>
    </source>
</evidence>
<dbReference type="Gene3D" id="3.30.559.10">
    <property type="entry name" value="Chloramphenicol acetyltransferase-like domain"/>
    <property type="match status" value="4"/>
</dbReference>
<dbReference type="PROSITE" id="PS00012">
    <property type="entry name" value="PHOSPHOPANTETHEINE"/>
    <property type="match status" value="1"/>
</dbReference>
<dbReference type="FunFam" id="3.30.559.30:FF:000002">
    <property type="entry name" value="Nonribosomal peptide synthase Pes1"/>
    <property type="match status" value="1"/>
</dbReference>
<dbReference type="InterPro" id="IPR006162">
    <property type="entry name" value="Ppantetheine_attach_site"/>
</dbReference>